<name>Q0U594_PHANO</name>
<dbReference type="InterPro" id="IPR011707">
    <property type="entry name" value="Cu-oxidase-like_N"/>
</dbReference>
<evidence type="ECO:0000256" key="4">
    <source>
        <dbReference type="ARBA" id="ARBA00023002"/>
    </source>
</evidence>
<dbReference type="InterPro" id="IPR011706">
    <property type="entry name" value="Cu-oxidase_C"/>
</dbReference>
<dbReference type="GeneID" id="5980199"/>
<dbReference type="AlphaFoldDB" id="Q0U594"/>
<dbReference type="Gene3D" id="2.60.40.420">
    <property type="entry name" value="Cupredoxins - blue copper proteins"/>
    <property type="match status" value="3"/>
</dbReference>
<feature type="domain" description="Plastocyanin-like" evidence="6">
    <location>
        <begin position="64"/>
        <end position="193"/>
    </location>
</feature>
<keyword evidence="5" id="KW-0186">Copper</keyword>
<gene>
    <name evidence="9" type="ORF">SNOG_13070</name>
</gene>
<evidence type="ECO:0000313" key="9">
    <source>
        <dbReference type="EMBL" id="EAT79397.2"/>
    </source>
</evidence>
<evidence type="ECO:0000256" key="2">
    <source>
        <dbReference type="ARBA" id="ARBA00022723"/>
    </source>
</evidence>
<sequence length="462" mass="49512">MFQKGSGIYDGPGDSYTYSFVANPAGTHWYHSHDKGQYPDGLRGKMIIHDRNWENSLGIDSQIYLSMSDWQMPDIIKDYMSPSNTNGDLPSPDTILVNDTRSAPQFKFGAGKKYLIRISNIGGLACGQFHIQGYTLKVVEMDGVQIQPSNADTIVLCAGQTIGVVVQGKTNPMGGANYIVKMTTDMLTGNIPSESARTVIGKLIYNLLGSIIDFITDILTFNWQPASTFDDFSAKPLDGQKLLSPVDNKIELATNQTYFSGIGTRIGMGAQPWVPAKVPSLYTALTTGSNAMDPATYGVGVEPHVVKSGQVIQIHYQNTHPYPHPMHLHGHVFQIVAKGSGAWNGVESSLPNIPAKRDVAVVAANGYLVIRFKADNPGVWLFHCHIDLHLVGGMAATIIEAPDLAQGILSVPAAGISNCQKGNRLYSGNCAGDQGAISASDSASKCNTVLNSDGNNKGALIG</sequence>
<dbReference type="GO" id="GO:0004322">
    <property type="term" value="F:ferroxidase activity"/>
    <property type="evidence" value="ECO:0000318"/>
    <property type="project" value="GO_Central"/>
</dbReference>
<accession>Q0U594</accession>
<dbReference type="KEGG" id="pno:SNOG_13070"/>
<dbReference type="CDD" id="cd13877">
    <property type="entry name" value="CuRO_2_Fet3p_like"/>
    <property type="match status" value="1"/>
</dbReference>
<evidence type="ECO:0000259" key="7">
    <source>
        <dbReference type="Pfam" id="PF07731"/>
    </source>
</evidence>
<dbReference type="InterPro" id="IPR045087">
    <property type="entry name" value="Cu-oxidase_fam"/>
</dbReference>
<evidence type="ECO:0000256" key="1">
    <source>
        <dbReference type="ARBA" id="ARBA00010609"/>
    </source>
</evidence>
<dbReference type="SUPFAM" id="SSF49503">
    <property type="entry name" value="Cupredoxins"/>
    <property type="match status" value="3"/>
</dbReference>
<evidence type="ECO:0000259" key="6">
    <source>
        <dbReference type="Pfam" id="PF00394"/>
    </source>
</evidence>
<dbReference type="GO" id="GO:0033215">
    <property type="term" value="P:reductive iron assimilation"/>
    <property type="evidence" value="ECO:0000318"/>
    <property type="project" value="GO_Central"/>
</dbReference>
<dbReference type="PANTHER" id="PTHR11709:SF361">
    <property type="entry name" value="IRON TRANSPORT MULTICOPPER OXIDASE FET3"/>
    <property type="match status" value="1"/>
</dbReference>
<dbReference type="VEuPathDB" id="FungiDB:JI435_130700"/>
<dbReference type="InterPro" id="IPR033138">
    <property type="entry name" value="Cu_oxidase_CS"/>
</dbReference>
<evidence type="ECO:0000313" key="10">
    <source>
        <dbReference type="Proteomes" id="UP000001055"/>
    </source>
</evidence>
<dbReference type="GO" id="GO:0010106">
    <property type="term" value="P:cellular response to iron ion starvation"/>
    <property type="evidence" value="ECO:0000318"/>
    <property type="project" value="GO_Central"/>
</dbReference>
<feature type="domain" description="Plastocyanin-like" evidence="8">
    <location>
        <begin position="12"/>
        <end position="52"/>
    </location>
</feature>
<protein>
    <submittedName>
        <fullName evidence="9">Uncharacterized protein</fullName>
    </submittedName>
</protein>
<dbReference type="Proteomes" id="UP000001055">
    <property type="component" value="Unassembled WGS sequence"/>
</dbReference>
<dbReference type="Pfam" id="PF07732">
    <property type="entry name" value="Cu-oxidase_3"/>
    <property type="match status" value="1"/>
</dbReference>
<dbReference type="InParanoid" id="Q0U594"/>
<evidence type="ECO:0000259" key="8">
    <source>
        <dbReference type="Pfam" id="PF07732"/>
    </source>
</evidence>
<evidence type="ECO:0000256" key="3">
    <source>
        <dbReference type="ARBA" id="ARBA00022729"/>
    </source>
</evidence>
<dbReference type="PROSITE" id="PS00080">
    <property type="entry name" value="MULTICOPPER_OXIDASE2"/>
    <property type="match status" value="1"/>
</dbReference>
<keyword evidence="3" id="KW-0732">Signal</keyword>
<dbReference type="Pfam" id="PF07731">
    <property type="entry name" value="Cu-oxidase_2"/>
    <property type="match status" value="1"/>
</dbReference>
<dbReference type="PROSITE" id="PS00079">
    <property type="entry name" value="MULTICOPPER_OXIDASE1"/>
    <property type="match status" value="1"/>
</dbReference>
<dbReference type="FunFam" id="2.60.40.420:FF:000071">
    <property type="entry name" value="Conidial pigment biosynthesis oxidase Abr1/brown 1"/>
    <property type="match status" value="1"/>
</dbReference>
<dbReference type="RefSeq" id="XP_001803284.1">
    <property type="nucleotide sequence ID" value="XM_001803232.1"/>
</dbReference>
<keyword evidence="2" id="KW-0479">Metal-binding</keyword>
<proteinExistence type="inferred from homology"/>
<dbReference type="InterPro" id="IPR001117">
    <property type="entry name" value="Cu-oxidase_2nd"/>
</dbReference>
<keyword evidence="4" id="KW-0560">Oxidoreductase</keyword>
<dbReference type="InterPro" id="IPR008972">
    <property type="entry name" value="Cupredoxin"/>
</dbReference>
<dbReference type="EMBL" id="CH445349">
    <property type="protein sequence ID" value="EAT79397.2"/>
    <property type="molecule type" value="Genomic_DNA"/>
</dbReference>
<reference evidence="10" key="1">
    <citation type="journal article" date="2007" name="Plant Cell">
        <title>Dothideomycete-plant interactions illuminated by genome sequencing and EST analysis of the wheat pathogen Stagonospora nodorum.</title>
        <authorList>
            <person name="Hane J.K."/>
            <person name="Lowe R.G."/>
            <person name="Solomon P.S."/>
            <person name="Tan K.C."/>
            <person name="Schoch C.L."/>
            <person name="Spatafora J.W."/>
            <person name="Crous P.W."/>
            <person name="Kodira C."/>
            <person name="Birren B.W."/>
            <person name="Galagan J.E."/>
            <person name="Torriani S.F."/>
            <person name="McDonald B.A."/>
            <person name="Oliver R.P."/>
        </authorList>
    </citation>
    <scope>NUCLEOTIDE SEQUENCE [LARGE SCALE GENOMIC DNA]</scope>
    <source>
        <strain evidence="10">SN15 / ATCC MYA-4574 / FGSC 10173</strain>
    </source>
</reference>
<dbReference type="Pfam" id="PF00394">
    <property type="entry name" value="Cu-oxidase"/>
    <property type="match status" value="1"/>
</dbReference>
<organism evidence="9 10">
    <name type="scientific">Phaeosphaeria nodorum (strain SN15 / ATCC MYA-4574 / FGSC 10173)</name>
    <name type="common">Glume blotch fungus</name>
    <name type="synonym">Parastagonospora nodorum</name>
    <dbReference type="NCBI Taxonomy" id="321614"/>
    <lineage>
        <taxon>Eukaryota</taxon>
        <taxon>Fungi</taxon>
        <taxon>Dikarya</taxon>
        <taxon>Ascomycota</taxon>
        <taxon>Pezizomycotina</taxon>
        <taxon>Dothideomycetes</taxon>
        <taxon>Pleosporomycetidae</taxon>
        <taxon>Pleosporales</taxon>
        <taxon>Pleosporineae</taxon>
        <taxon>Phaeosphaeriaceae</taxon>
        <taxon>Parastagonospora</taxon>
    </lineage>
</organism>
<dbReference type="InterPro" id="IPR002355">
    <property type="entry name" value="Cu_oxidase_Cu_BS"/>
</dbReference>
<dbReference type="PANTHER" id="PTHR11709">
    <property type="entry name" value="MULTI-COPPER OXIDASE"/>
    <property type="match status" value="1"/>
</dbReference>
<dbReference type="InterPro" id="IPR044130">
    <property type="entry name" value="CuRO_2_Fet3-like"/>
</dbReference>
<dbReference type="GO" id="GO:0005507">
    <property type="term" value="F:copper ion binding"/>
    <property type="evidence" value="ECO:0007669"/>
    <property type="project" value="InterPro"/>
</dbReference>
<dbReference type="GO" id="GO:0033573">
    <property type="term" value="C:high-affinity iron permease complex"/>
    <property type="evidence" value="ECO:0000318"/>
    <property type="project" value="GO_Central"/>
</dbReference>
<evidence type="ECO:0000256" key="5">
    <source>
        <dbReference type="ARBA" id="ARBA00023008"/>
    </source>
</evidence>
<feature type="domain" description="Plastocyanin-like" evidence="7">
    <location>
        <begin position="274"/>
        <end position="402"/>
    </location>
</feature>
<comment type="similarity">
    <text evidence="1">Belongs to the multicopper oxidase family.</text>
</comment>
<dbReference type="eggNOG" id="KOG1263">
    <property type="taxonomic scope" value="Eukaryota"/>
</dbReference>
<dbReference type="HOGENOM" id="CLU_006504_3_2_1"/>